<organism evidence="16 17">
    <name type="scientific">Weissella minor</name>
    <dbReference type="NCBI Taxonomy" id="1620"/>
    <lineage>
        <taxon>Bacteria</taxon>
        <taxon>Bacillati</taxon>
        <taxon>Bacillota</taxon>
        <taxon>Bacilli</taxon>
        <taxon>Lactobacillales</taxon>
        <taxon>Lactobacillaceae</taxon>
        <taxon>Weissella</taxon>
    </lineage>
</organism>
<evidence type="ECO:0000313" key="17">
    <source>
        <dbReference type="Proteomes" id="UP000051673"/>
    </source>
</evidence>
<dbReference type="InterPro" id="IPR001127">
    <property type="entry name" value="PTS_EIIA_1_perm"/>
</dbReference>
<evidence type="ECO:0000256" key="9">
    <source>
        <dbReference type="ARBA" id="ARBA00022989"/>
    </source>
</evidence>
<keyword evidence="5 16" id="KW-0808">Transferase</keyword>
<dbReference type="InterPro" id="IPR050558">
    <property type="entry name" value="PTS_Sugar-Specific_Components"/>
</dbReference>
<dbReference type="PANTHER" id="PTHR30175">
    <property type="entry name" value="PHOSPHOTRANSFERASE SYSTEM TRANSPORT PROTEIN"/>
    <property type="match status" value="1"/>
</dbReference>
<dbReference type="SUPFAM" id="SSF55604">
    <property type="entry name" value="Glucose permease domain IIB"/>
    <property type="match status" value="1"/>
</dbReference>
<dbReference type="RefSeq" id="WP_057789078.1">
    <property type="nucleotide sequence ID" value="NZ_CBDALJ010000002.1"/>
</dbReference>
<keyword evidence="10 12" id="KW-0472">Membrane</keyword>
<dbReference type="EMBL" id="JQCD01000031">
    <property type="protein sequence ID" value="KRN76170.1"/>
    <property type="molecule type" value="Genomic_DNA"/>
</dbReference>
<feature type="transmembrane region" description="Helical" evidence="12">
    <location>
        <begin position="158"/>
        <end position="178"/>
    </location>
</feature>
<dbReference type="Pfam" id="PF00358">
    <property type="entry name" value="PTS_EIIA_1"/>
    <property type="match status" value="1"/>
</dbReference>
<keyword evidence="7 12" id="KW-0812">Transmembrane</keyword>
<keyword evidence="2" id="KW-0813">Transport</keyword>
<proteinExistence type="predicted"/>
<feature type="transmembrane region" description="Helical" evidence="12">
    <location>
        <begin position="117"/>
        <end position="138"/>
    </location>
</feature>
<dbReference type="Pfam" id="PF02378">
    <property type="entry name" value="PTS_EIIC"/>
    <property type="match status" value="1"/>
</dbReference>
<dbReference type="SUPFAM" id="SSF51261">
    <property type="entry name" value="Duplicated hybrid motif"/>
    <property type="match status" value="1"/>
</dbReference>
<evidence type="ECO:0000256" key="10">
    <source>
        <dbReference type="ARBA" id="ARBA00023136"/>
    </source>
</evidence>
<dbReference type="NCBIfam" id="TIGR00830">
    <property type="entry name" value="PTBA"/>
    <property type="match status" value="1"/>
</dbReference>
<evidence type="ECO:0000256" key="1">
    <source>
        <dbReference type="ARBA" id="ARBA00004651"/>
    </source>
</evidence>
<dbReference type="GO" id="GO:0008982">
    <property type="term" value="F:protein-N(PI)-phosphohistidine-sugar phosphotransferase activity"/>
    <property type="evidence" value="ECO:0007669"/>
    <property type="project" value="InterPro"/>
</dbReference>
<keyword evidence="3" id="KW-1003">Cell membrane</keyword>
<name>A0A0R2JNV3_9LACO</name>
<dbReference type="InterPro" id="IPR003352">
    <property type="entry name" value="PTS_EIIC"/>
</dbReference>
<evidence type="ECO:0000313" key="16">
    <source>
        <dbReference type="EMBL" id="KRN76170.1"/>
    </source>
</evidence>
<dbReference type="PROSITE" id="PS51103">
    <property type="entry name" value="PTS_EIIC_TYPE_1"/>
    <property type="match status" value="1"/>
</dbReference>
<gene>
    <name evidence="16" type="ORF">IV67_GL001221</name>
</gene>
<dbReference type="OrthoDB" id="9769191at2"/>
<keyword evidence="17" id="KW-1185">Reference proteome</keyword>
<dbReference type="Proteomes" id="UP000051673">
    <property type="component" value="Unassembled WGS sequence"/>
</dbReference>
<dbReference type="PANTHER" id="PTHR30175:SF7">
    <property type="entry name" value="NEGATIVE REGULATOR OF SACY ACTIVITY"/>
    <property type="match status" value="1"/>
</dbReference>
<keyword evidence="9 12" id="KW-1133">Transmembrane helix</keyword>
<dbReference type="PROSITE" id="PS51093">
    <property type="entry name" value="PTS_EIIA_TYPE_1"/>
    <property type="match status" value="1"/>
</dbReference>
<evidence type="ECO:0000256" key="4">
    <source>
        <dbReference type="ARBA" id="ARBA00022597"/>
    </source>
</evidence>
<protein>
    <submittedName>
        <fullName evidence="16">N(Pi)-phosphohistidine--sugar phosphotransferase</fullName>
    </submittedName>
</protein>
<keyword evidence="8" id="KW-0418">Kinase</keyword>
<accession>A0A0R2JNV3</accession>
<feature type="transmembrane region" description="Helical" evidence="12">
    <location>
        <begin position="296"/>
        <end position="321"/>
    </location>
</feature>
<evidence type="ECO:0000256" key="11">
    <source>
        <dbReference type="PROSITE-ProRule" id="PRU00421"/>
    </source>
</evidence>
<feature type="transmembrane region" description="Helical" evidence="12">
    <location>
        <begin position="373"/>
        <end position="393"/>
    </location>
</feature>
<dbReference type="PATRIC" id="fig|1620.3.peg.1235"/>
<dbReference type="InterPro" id="IPR011055">
    <property type="entry name" value="Dup_hybrid_motif"/>
</dbReference>
<feature type="transmembrane region" description="Helical" evidence="12">
    <location>
        <begin position="190"/>
        <end position="208"/>
    </location>
</feature>
<dbReference type="InterPro" id="IPR036878">
    <property type="entry name" value="Glu_permease_IIB"/>
</dbReference>
<dbReference type="InterPro" id="IPR018113">
    <property type="entry name" value="PTrfase_EIIB_Cys"/>
</dbReference>
<evidence type="ECO:0000256" key="12">
    <source>
        <dbReference type="SAM" id="Phobius"/>
    </source>
</evidence>
<dbReference type="AlphaFoldDB" id="A0A0R2JNV3"/>
<dbReference type="GO" id="GO:0015771">
    <property type="term" value="P:trehalose transport"/>
    <property type="evidence" value="ECO:0007669"/>
    <property type="project" value="TreeGrafter"/>
</dbReference>
<evidence type="ECO:0000259" key="14">
    <source>
        <dbReference type="PROSITE" id="PS51098"/>
    </source>
</evidence>
<comment type="caution">
    <text evidence="16">The sequence shown here is derived from an EMBL/GenBank/DDBJ whole genome shotgun (WGS) entry which is preliminary data.</text>
</comment>
<evidence type="ECO:0000256" key="7">
    <source>
        <dbReference type="ARBA" id="ARBA00022692"/>
    </source>
</evidence>
<dbReference type="InterPro" id="IPR001996">
    <property type="entry name" value="PTS_IIB_1"/>
</dbReference>
<dbReference type="GO" id="GO:0090589">
    <property type="term" value="F:protein-phosphocysteine-trehalose phosphotransferase system transporter activity"/>
    <property type="evidence" value="ECO:0007669"/>
    <property type="project" value="TreeGrafter"/>
</dbReference>
<dbReference type="InterPro" id="IPR013013">
    <property type="entry name" value="PTS_EIIC_1"/>
</dbReference>
<evidence type="ECO:0000256" key="3">
    <source>
        <dbReference type="ARBA" id="ARBA00022475"/>
    </source>
</evidence>
<dbReference type="Pfam" id="PF00367">
    <property type="entry name" value="PTS_EIIB"/>
    <property type="match status" value="1"/>
</dbReference>
<feature type="transmembrane region" description="Helical" evidence="12">
    <location>
        <begin position="265"/>
        <end position="284"/>
    </location>
</feature>
<sequence length="655" mass="69819">MAKDYKDEAQQLLDLIGVDNVVSVTHCQTRLRFVLKDRSQVDDKKVEALPDVKGVFDGSGQYQVIIGTGTVNKVYESIENLNVVNAIYGKDENDAAAAEPAENQGWVKRLMAMLSGIFVPIVPVIAATGLFLGLKSMLFNPNVLALIGAQPSDIPQAFQQVTSVLTDTVFAFLPALIVWSTFRYFKGTPIIGMVIGLMLVSPILPNAYAVADGSAKALKLFGTIPVVGAQGSVLTAMVAGILGAKLELFFRKHMPDVIEQIFTPFFTMLVTFTIMILGVGPVMHTIELGMVSGVEAIIHIPFGIGGFIIGAIYPLMVLLGIHHTMIMVETSLLANTGFNPLITLEAMYGFANLGVALALMLRARNANAKATSTGAFMSQIFGVSEPTLFGVLIRYNLKPLFVTVFTSGLGAAVLSIFHVQANTYGLAVLPSYLMYIYNGRMLLVYFIVSVASVALAFVLTNMFAMPKEVLAVDDEVEAAPQNILVQTDVKDNAIYAPVAGDIVPLDEVPDPVFSSGIMGKGLGINPNQSGKINIVAPQSGTISLVADTGHAYGLVTDDGTEILIHIGIDTVNMKGQGFETKVKADETVQAGSVLGTVDVDAVKAADLNPDVMVLITNSDEFDEIEIGEASPVAASDVIMTLQRTIFEADESAASI</sequence>
<keyword evidence="6" id="KW-0598">Phosphotransferase system</keyword>
<dbReference type="FunFam" id="3.30.1360.60:FF:000001">
    <property type="entry name" value="PTS system glucose-specific IIBC component PtsG"/>
    <property type="match status" value="1"/>
</dbReference>
<dbReference type="NCBIfam" id="TIGR00826">
    <property type="entry name" value="EIIB_glc"/>
    <property type="match status" value="1"/>
</dbReference>
<feature type="domain" description="PTS EIIB type-1" evidence="14">
    <location>
        <begin position="5"/>
        <end position="88"/>
    </location>
</feature>
<feature type="transmembrane region" description="Helical" evidence="12">
    <location>
        <begin position="220"/>
        <end position="244"/>
    </location>
</feature>
<dbReference type="PROSITE" id="PS01035">
    <property type="entry name" value="PTS_EIIB_TYPE_1_CYS"/>
    <property type="match status" value="1"/>
</dbReference>
<feature type="domain" description="PTS EIIC type-1" evidence="15">
    <location>
        <begin position="125"/>
        <end position="479"/>
    </location>
</feature>
<dbReference type="Gene3D" id="2.70.70.10">
    <property type="entry name" value="Glucose Permease (Domain IIA)"/>
    <property type="match status" value="1"/>
</dbReference>
<reference evidence="16 17" key="1">
    <citation type="journal article" date="2015" name="Genome Announc.">
        <title>Expanding the biotechnology potential of lactobacilli through comparative genomics of 213 strains and associated genera.</title>
        <authorList>
            <person name="Sun Z."/>
            <person name="Harris H.M."/>
            <person name="McCann A."/>
            <person name="Guo C."/>
            <person name="Argimon S."/>
            <person name="Zhang W."/>
            <person name="Yang X."/>
            <person name="Jeffery I.B."/>
            <person name="Cooney J.C."/>
            <person name="Kagawa T.F."/>
            <person name="Liu W."/>
            <person name="Song Y."/>
            <person name="Salvetti E."/>
            <person name="Wrobel A."/>
            <person name="Rasinkangas P."/>
            <person name="Parkhill J."/>
            <person name="Rea M.C."/>
            <person name="O'Sullivan O."/>
            <person name="Ritari J."/>
            <person name="Douillard F.P."/>
            <person name="Paul Ross R."/>
            <person name="Yang R."/>
            <person name="Briner A.E."/>
            <person name="Felis G.E."/>
            <person name="de Vos W.M."/>
            <person name="Barrangou R."/>
            <person name="Klaenhammer T.R."/>
            <person name="Caufield P.W."/>
            <person name="Cui Y."/>
            <person name="Zhang H."/>
            <person name="O'Toole P.W."/>
        </authorList>
    </citation>
    <scope>NUCLEOTIDE SEQUENCE [LARGE SCALE GENOMIC DNA]</scope>
    <source>
        <strain evidence="16 17">DSM 20014</strain>
    </source>
</reference>
<dbReference type="Gene3D" id="3.30.1360.60">
    <property type="entry name" value="Glucose permease domain IIB"/>
    <property type="match status" value="1"/>
</dbReference>
<dbReference type="GO" id="GO:0009401">
    <property type="term" value="P:phosphoenolpyruvate-dependent sugar phosphotransferase system"/>
    <property type="evidence" value="ECO:0007669"/>
    <property type="project" value="UniProtKB-KW"/>
</dbReference>
<feature type="transmembrane region" description="Helical" evidence="12">
    <location>
        <begin position="341"/>
        <end position="361"/>
    </location>
</feature>
<dbReference type="GO" id="GO:0016301">
    <property type="term" value="F:kinase activity"/>
    <property type="evidence" value="ECO:0007669"/>
    <property type="project" value="UniProtKB-KW"/>
</dbReference>
<evidence type="ECO:0000256" key="6">
    <source>
        <dbReference type="ARBA" id="ARBA00022683"/>
    </source>
</evidence>
<dbReference type="STRING" id="1620.IV67_GL001221"/>
<evidence type="ECO:0000256" key="5">
    <source>
        <dbReference type="ARBA" id="ARBA00022679"/>
    </source>
</evidence>
<keyword evidence="4" id="KW-0762">Sugar transport</keyword>
<dbReference type="CDD" id="cd00212">
    <property type="entry name" value="PTS_IIB_glc"/>
    <property type="match status" value="1"/>
</dbReference>
<dbReference type="GO" id="GO:0005886">
    <property type="term" value="C:plasma membrane"/>
    <property type="evidence" value="ECO:0007669"/>
    <property type="project" value="UniProtKB-SubCell"/>
</dbReference>
<evidence type="ECO:0000256" key="8">
    <source>
        <dbReference type="ARBA" id="ARBA00022777"/>
    </source>
</evidence>
<dbReference type="PROSITE" id="PS51098">
    <property type="entry name" value="PTS_EIIB_TYPE_1"/>
    <property type="match status" value="1"/>
</dbReference>
<feature type="transmembrane region" description="Helical" evidence="12">
    <location>
        <begin position="400"/>
        <end position="421"/>
    </location>
</feature>
<dbReference type="PROSITE" id="PS00371">
    <property type="entry name" value="PTS_EIIA_TYPE_1_HIS"/>
    <property type="match status" value="1"/>
</dbReference>
<feature type="active site" description="Phosphocysteine intermediate; for EIIB activity" evidence="11">
    <location>
        <position position="27"/>
    </location>
</feature>
<evidence type="ECO:0000259" key="13">
    <source>
        <dbReference type="PROSITE" id="PS51093"/>
    </source>
</evidence>
<evidence type="ECO:0000259" key="15">
    <source>
        <dbReference type="PROSITE" id="PS51103"/>
    </source>
</evidence>
<feature type="transmembrane region" description="Helical" evidence="12">
    <location>
        <begin position="441"/>
        <end position="460"/>
    </location>
</feature>
<feature type="domain" description="PTS EIIA type-1" evidence="13">
    <location>
        <begin position="510"/>
        <end position="617"/>
    </location>
</feature>
<comment type="subcellular location">
    <subcellularLocation>
        <location evidence="1">Cell membrane</location>
        <topology evidence="1">Multi-pass membrane protein</topology>
    </subcellularLocation>
</comment>
<evidence type="ECO:0000256" key="2">
    <source>
        <dbReference type="ARBA" id="ARBA00022448"/>
    </source>
</evidence>